<evidence type="ECO:0000313" key="7">
    <source>
        <dbReference type="EMBL" id="GBN30629.1"/>
    </source>
</evidence>
<dbReference type="InterPro" id="IPR004345">
    <property type="entry name" value="TB2_DP1_HVA22"/>
</dbReference>
<dbReference type="PANTHER" id="PTHR12300:SF161">
    <property type="entry name" value="RECEPTOR EXPRESSION-ENHANCING PROTEIN"/>
    <property type="match status" value="1"/>
</dbReference>
<keyword evidence="4 6" id="KW-1133">Transmembrane helix</keyword>
<keyword evidence="8" id="KW-1185">Reference proteome</keyword>
<dbReference type="GO" id="GO:0016020">
    <property type="term" value="C:membrane"/>
    <property type="evidence" value="ECO:0007669"/>
    <property type="project" value="UniProtKB-SubCell"/>
</dbReference>
<accession>A0A4Y2MVS9</accession>
<reference evidence="7 8" key="1">
    <citation type="journal article" date="2019" name="Sci. Rep.">
        <title>Orb-weaving spider Araneus ventricosus genome elucidates the spidroin gene catalogue.</title>
        <authorList>
            <person name="Kono N."/>
            <person name="Nakamura H."/>
            <person name="Ohtoshi R."/>
            <person name="Moran D.A.P."/>
            <person name="Shinohara A."/>
            <person name="Yoshida Y."/>
            <person name="Fujiwara M."/>
            <person name="Mori M."/>
            <person name="Tomita M."/>
            <person name="Arakawa K."/>
        </authorList>
    </citation>
    <scope>NUCLEOTIDE SEQUENCE [LARGE SCALE GENOMIC DNA]</scope>
</reference>
<dbReference type="AlphaFoldDB" id="A0A4Y2MVS9"/>
<evidence type="ECO:0000256" key="5">
    <source>
        <dbReference type="ARBA" id="ARBA00023136"/>
    </source>
</evidence>
<evidence type="ECO:0000313" key="8">
    <source>
        <dbReference type="Proteomes" id="UP000499080"/>
    </source>
</evidence>
<evidence type="ECO:0000256" key="1">
    <source>
        <dbReference type="ARBA" id="ARBA00004141"/>
    </source>
</evidence>
<proteinExistence type="inferred from homology"/>
<protein>
    <recommendedName>
        <fullName evidence="6">Receptor expression-enhancing protein</fullName>
    </recommendedName>
</protein>
<feature type="transmembrane region" description="Helical" evidence="6">
    <location>
        <begin position="123"/>
        <end position="143"/>
    </location>
</feature>
<evidence type="ECO:0000256" key="4">
    <source>
        <dbReference type="ARBA" id="ARBA00022989"/>
    </source>
</evidence>
<evidence type="ECO:0000256" key="2">
    <source>
        <dbReference type="ARBA" id="ARBA00008573"/>
    </source>
</evidence>
<sequence>MSAIVNGYLDRLDKKLHEKNKINEYFEKAEKAIGVKRVYIAVGLMSLWALYMILGRGAQLICNLVGVGYPAYVSMHALETSSKEDDTKWLTYWVTYACFTILDFFCDFIVSFIPFYWLLKCLFLIWCFVPVANNGSNILYNRIIRPLFLKNRKGIDDVLNKAASGAAGLAKDAAGKLVTGKSE</sequence>
<organism evidence="7 8">
    <name type="scientific">Araneus ventricosus</name>
    <name type="common">Orbweaver spider</name>
    <name type="synonym">Epeira ventricosa</name>
    <dbReference type="NCBI Taxonomy" id="182803"/>
    <lineage>
        <taxon>Eukaryota</taxon>
        <taxon>Metazoa</taxon>
        <taxon>Ecdysozoa</taxon>
        <taxon>Arthropoda</taxon>
        <taxon>Chelicerata</taxon>
        <taxon>Arachnida</taxon>
        <taxon>Araneae</taxon>
        <taxon>Araneomorphae</taxon>
        <taxon>Entelegynae</taxon>
        <taxon>Araneoidea</taxon>
        <taxon>Araneidae</taxon>
        <taxon>Araneus</taxon>
    </lineage>
</organism>
<comment type="similarity">
    <text evidence="2 6">Belongs to the DP1 family.</text>
</comment>
<feature type="transmembrane region" description="Helical" evidence="6">
    <location>
        <begin position="38"/>
        <end position="54"/>
    </location>
</feature>
<evidence type="ECO:0000256" key="3">
    <source>
        <dbReference type="ARBA" id="ARBA00022692"/>
    </source>
</evidence>
<dbReference type="Pfam" id="PF03134">
    <property type="entry name" value="TB2_DP1_HVA22"/>
    <property type="match status" value="1"/>
</dbReference>
<comment type="caution">
    <text evidence="7">The sequence shown here is derived from an EMBL/GenBank/DDBJ whole genome shotgun (WGS) entry which is preliminary data.</text>
</comment>
<keyword evidence="3 6" id="KW-0812">Transmembrane</keyword>
<dbReference type="Proteomes" id="UP000499080">
    <property type="component" value="Unassembled WGS sequence"/>
</dbReference>
<evidence type="ECO:0000256" key="6">
    <source>
        <dbReference type="RuleBase" id="RU362006"/>
    </source>
</evidence>
<feature type="transmembrane region" description="Helical" evidence="6">
    <location>
        <begin position="90"/>
        <end position="117"/>
    </location>
</feature>
<dbReference type="OrthoDB" id="10009287at2759"/>
<dbReference type="PANTHER" id="PTHR12300">
    <property type="entry name" value="HVA22-LIKE PROTEINS"/>
    <property type="match status" value="1"/>
</dbReference>
<keyword evidence="7" id="KW-0675">Receptor</keyword>
<comment type="subcellular location">
    <subcellularLocation>
        <location evidence="1 6">Membrane</location>
        <topology evidence="1 6">Multi-pass membrane protein</topology>
    </subcellularLocation>
</comment>
<gene>
    <name evidence="7" type="primary">REEP5_0</name>
    <name evidence="7" type="ORF">AVEN_51782_1</name>
</gene>
<name>A0A4Y2MVS9_ARAVE</name>
<keyword evidence="5 6" id="KW-0472">Membrane</keyword>
<dbReference type="EMBL" id="BGPR01007951">
    <property type="protein sequence ID" value="GBN30629.1"/>
    <property type="molecule type" value="Genomic_DNA"/>
</dbReference>